<dbReference type="InterPro" id="IPR050157">
    <property type="entry name" value="PSI_iron-sulfur_center"/>
</dbReference>
<dbReference type="InterPro" id="IPR017900">
    <property type="entry name" value="4Fe4S_Fe_S_CS"/>
</dbReference>
<keyword evidence="3" id="KW-0408">Iron</keyword>
<accession>A0A9E5DCJ3</accession>
<evidence type="ECO:0000256" key="1">
    <source>
        <dbReference type="ARBA" id="ARBA00022485"/>
    </source>
</evidence>
<dbReference type="PANTHER" id="PTHR24960:SF76">
    <property type="entry name" value="4FE-4S FERREDOXIN-TYPE DOMAIN-CONTAINING PROTEIN"/>
    <property type="match status" value="1"/>
</dbReference>
<dbReference type="Pfam" id="PF13237">
    <property type="entry name" value="Fer4_10"/>
    <property type="match status" value="1"/>
</dbReference>
<dbReference type="Proteomes" id="UP001056766">
    <property type="component" value="Unassembled WGS sequence"/>
</dbReference>
<reference evidence="6" key="1">
    <citation type="journal article" date="2021" name="mSystems">
        <title>Bacteria and Archaea Synergistically Convert Glycine Betaine to Biogenic Methane in the Formosa Cold Seep of the South China Sea.</title>
        <authorList>
            <person name="Li L."/>
            <person name="Zhang W."/>
            <person name="Zhang S."/>
            <person name="Song L."/>
            <person name="Sun Q."/>
            <person name="Zhang H."/>
            <person name="Xiang H."/>
            <person name="Dong X."/>
        </authorList>
    </citation>
    <scope>NUCLEOTIDE SEQUENCE</scope>
    <source>
        <strain evidence="6">LLY</strain>
    </source>
</reference>
<dbReference type="SUPFAM" id="SSF54862">
    <property type="entry name" value="4Fe-4S ferredoxins"/>
    <property type="match status" value="1"/>
</dbReference>
<reference evidence="6" key="2">
    <citation type="submission" date="2021-04" db="EMBL/GenBank/DDBJ databases">
        <authorList>
            <person name="Dong X."/>
        </authorList>
    </citation>
    <scope>NUCLEOTIDE SEQUENCE</scope>
    <source>
        <strain evidence="6">LLY</strain>
    </source>
</reference>
<dbReference type="PROSITE" id="PS00198">
    <property type="entry name" value="4FE4S_FER_1"/>
    <property type="match status" value="1"/>
</dbReference>
<dbReference type="GO" id="GO:0046872">
    <property type="term" value="F:metal ion binding"/>
    <property type="evidence" value="ECO:0007669"/>
    <property type="project" value="UniProtKB-KW"/>
</dbReference>
<dbReference type="PROSITE" id="PS51379">
    <property type="entry name" value="4FE4S_FER_2"/>
    <property type="match status" value="2"/>
</dbReference>
<proteinExistence type="predicted"/>
<keyword evidence="1" id="KW-0004">4Fe-4S</keyword>
<dbReference type="Gene3D" id="3.30.70.20">
    <property type="match status" value="1"/>
</dbReference>
<evidence type="ECO:0000256" key="4">
    <source>
        <dbReference type="ARBA" id="ARBA00023014"/>
    </source>
</evidence>
<dbReference type="InterPro" id="IPR007160">
    <property type="entry name" value="DUF362"/>
</dbReference>
<dbReference type="GO" id="GO:0051539">
    <property type="term" value="F:4 iron, 4 sulfur cluster binding"/>
    <property type="evidence" value="ECO:0007669"/>
    <property type="project" value="UniProtKB-KW"/>
</dbReference>
<dbReference type="PANTHER" id="PTHR24960">
    <property type="entry name" value="PHOTOSYSTEM I IRON-SULFUR CENTER-RELATED"/>
    <property type="match status" value="1"/>
</dbReference>
<dbReference type="InterPro" id="IPR017896">
    <property type="entry name" value="4Fe4S_Fe-S-bd"/>
</dbReference>
<dbReference type="RefSeq" id="WP_250868487.1">
    <property type="nucleotide sequence ID" value="NZ_JAGSOI010000036.1"/>
</dbReference>
<dbReference type="EMBL" id="JAGSOI010000036">
    <property type="protein sequence ID" value="MCM1987144.1"/>
    <property type="molecule type" value="Genomic_DNA"/>
</dbReference>
<evidence type="ECO:0000256" key="2">
    <source>
        <dbReference type="ARBA" id="ARBA00022723"/>
    </source>
</evidence>
<evidence type="ECO:0000313" key="6">
    <source>
        <dbReference type="EMBL" id="MCM1987144.1"/>
    </source>
</evidence>
<evidence type="ECO:0000259" key="5">
    <source>
        <dbReference type="PROSITE" id="PS51379"/>
    </source>
</evidence>
<feature type="domain" description="4Fe-4S ferredoxin-type" evidence="5">
    <location>
        <begin position="308"/>
        <end position="336"/>
    </location>
</feature>
<gene>
    <name evidence="6" type="ORF">KDK67_09130</name>
</gene>
<name>A0A9E5DCJ3_9EURY</name>
<keyword evidence="4" id="KW-0411">Iron-sulfur</keyword>
<comment type="caution">
    <text evidence="6">The sequence shown here is derived from an EMBL/GenBank/DDBJ whole genome shotgun (WGS) entry which is preliminary data.</text>
</comment>
<keyword evidence="2" id="KW-0479">Metal-binding</keyword>
<dbReference type="AlphaFoldDB" id="A0A9E5DCJ3"/>
<evidence type="ECO:0000256" key="3">
    <source>
        <dbReference type="ARBA" id="ARBA00023004"/>
    </source>
</evidence>
<evidence type="ECO:0000313" key="7">
    <source>
        <dbReference type="Proteomes" id="UP001056766"/>
    </source>
</evidence>
<organism evidence="6 7">
    <name type="scientific">Methanococcoides seepicolus</name>
    <dbReference type="NCBI Taxonomy" id="2828780"/>
    <lineage>
        <taxon>Archaea</taxon>
        <taxon>Methanobacteriati</taxon>
        <taxon>Methanobacteriota</taxon>
        <taxon>Stenosarchaea group</taxon>
        <taxon>Methanomicrobia</taxon>
        <taxon>Methanosarcinales</taxon>
        <taxon>Methanosarcinaceae</taxon>
        <taxon>Methanococcoides</taxon>
    </lineage>
</organism>
<sequence length="379" mass="40279">MGYVPQVSIVRCTDYSDAKDAVREAIGLIGGLECIIFPGAKVLLKPNILAAVPPEKAVTTHPAIVEAMCELVIEAGGVPIVGDGAGISHPGVTDEALDISGIREAAQRGGAEVLSFEISGYVPVDVENSVQLSHIYYAKPVLEADVVISLPKLKTHELTKYTGAVKNMFGALPLKFRKQAHVLGKMDMFADALVDVYSVKVPHLAVMDGVVGMEGNGPALGHPVSSDLVMASFDPASLDIVASKVIGLDPLTVPTNVAALNRGFGHPEPDVVGLPLDEARVEFAMPGVTLVGSMPSFIVSRFGNLFTIRPFIDPFSCTLCGACVLNCSAKAIEQEDGELQINKKKCILCYCCRELCPSGAVEMKRSFFAKVLLKIRNMS</sequence>
<protein>
    <submittedName>
        <fullName evidence="6">DUF362 domain-containing protein</fullName>
    </submittedName>
</protein>
<dbReference type="GO" id="GO:0016491">
    <property type="term" value="F:oxidoreductase activity"/>
    <property type="evidence" value="ECO:0007669"/>
    <property type="project" value="UniProtKB-ARBA"/>
</dbReference>
<keyword evidence="7" id="KW-1185">Reference proteome</keyword>
<feature type="domain" description="4Fe-4S ferredoxin-type" evidence="5">
    <location>
        <begin position="337"/>
        <end position="366"/>
    </location>
</feature>
<dbReference type="Pfam" id="PF04015">
    <property type="entry name" value="DUF362"/>
    <property type="match status" value="1"/>
</dbReference>